<name>A0A816SEY5_BRANA</name>
<evidence type="ECO:0000259" key="1">
    <source>
        <dbReference type="Pfam" id="PF04937"/>
    </source>
</evidence>
<gene>
    <name evidence="2" type="ORF">DARMORV10_A06P21250.1</name>
</gene>
<protein>
    <submittedName>
        <fullName evidence="2">(rape) hypothetical protein</fullName>
    </submittedName>
</protein>
<accession>A0A816SEY5</accession>
<dbReference type="EMBL" id="HG994360">
    <property type="protein sequence ID" value="CAF2085644.1"/>
    <property type="molecule type" value="Genomic_DNA"/>
</dbReference>
<dbReference type="SUPFAM" id="SSF53098">
    <property type="entry name" value="Ribonuclease H-like"/>
    <property type="match status" value="1"/>
</dbReference>
<dbReference type="PANTHER" id="PTHR32166:SF74">
    <property type="entry name" value="OS05G0256350 PROTEIN"/>
    <property type="match status" value="1"/>
</dbReference>
<feature type="domain" description="DUF659" evidence="1">
    <location>
        <begin position="58"/>
        <end position="208"/>
    </location>
</feature>
<dbReference type="PANTHER" id="PTHR32166">
    <property type="entry name" value="OSJNBA0013A04.12 PROTEIN"/>
    <property type="match status" value="1"/>
</dbReference>
<dbReference type="InterPro" id="IPR007021">
    <property type="entry name" value="DUF659"/>
</dbReference>
<proteinExistence type="predicted"/>
<dbReference type="InterPro" id="IPR012337">
    <property type="entry name" value="RNaseH-like_sf"/>
</dbReference>
<evidence type="ECO:0000313" key="2">
    <source>
        <dbReference type="EMBL" id="CAF2085644.1"/>
    </source>
</evidence>
<dbReference type="Pfam" id="PF04937">
    <property type="entry name" value="DUF659"/>
    <property type="match status" value="1"/>
</dbReference>
<organism evidence="2">
    <name type="scientific">Brassica napus</name>
    <name type="common">Rape</name>
    <dbReference type="NCBI Taxonomy" id="3708"/>
    <lineage>
        <taxon>Eukaryota</taxon>
        <taxon>Viridiplantae</taxon>
        <taxon>Streptophyta</taxon>
        <taxon>Embryophyta</taxon>
        <taxon>Tracheophyta</taxon>
        <taxon>Spermatophyta</taxon>
        <taxon>Magnoliopsida</taxon>
        <taxon>eudicotyledons</taxon>
        <taxon>Gunneridae</taxon>
        <taxon>Pentapetalae</taxon>
        <taxon>rosids</taxon>
        <taxon>malvids</taxon>
        <taxon>Brassicales</taxon>
        <taxon>Brassicaceae</taxon>
        <taxon>Brassiceae</taxon>
        <taxon>Brassica</taxon>
    </lineage>
</organism>
<dbReference type="AlphaFoldDB" id="A0A816SEY5"/>
<sequence length="292" mass="33306">MRQQNINDAVSKDKTHKVQQYCARWIYQSGIPFNAIDNGAFKMFCEALGQFGPGWIPPTQYQLREPLLKEEEERTRELLKSQEAEWDRYGCSIMTDGWTDRKKRSIMNLCVNSRGGTFFLSSKDASTESHTGLYIFEYIDRCIGEVGAHKVVQVVTDNALNNVAASKMLKEKRPNIFWTGSAAHTIDLMLEAISKLPKFAKIIDQAKALTIFIYAHHKTLAMMRSHTKKRDIVRPGVTRFATSFLTLQSLLEKKIQLKAMFNSEEWDACEHSQSKKGKDSFLTVMSSLFGMA</sequence>
<dbReference type="Proteomes" id="UP001295469">
    <property type="component" value="Chromosome A06"/>
</dbReference>
<reference evidence="2" key="1">
    <citation type="submission" date="2021-01" db="EMBL/GenBank/DDBJ databases">
        <authorList>
            <consortium name="Genoscope - CEA"/>
            <person name="William W."/>
        </authorList>
    </citation>
    <scope>NUCLEOTIDE SEQUENCE</scope>
</reference>